<evidence type="ECO:0000313" key="2">
    <source>
        <dbReference type="Proteomes" id="UP000237271"/>
    </source>
</evidence>
<gene>
    <name evidence="1" type="ORF">PHPALM_5968</name>
</gene>
<name>A0A2P4YG36_9STRA</name>
<reference evidence="1 2" key="1">
    <citation type="journal article" date="2017" name="Genome Biol. Evol.">
        <title>Phytophthora megakarya and P. palmivora, closely related causal agents of cacao black pod rot, underwent increases in genome sizes and gene numbers by different mechanisms.</title>
        <authorList>
            <person name="Ali S.S."/>
            <person name="Shao J."/>
            <person name="Lary D.J."/>
            <person name="Kronmiller B."/>
            <person name="Shen D."/>
            <person name="Strem M.D."/>
            <person name="Amoako-Attah I."/>
            <person name="Akrofi A.Y."/>
            <person name="Begoude B.A."/>
            <person name="Ten Hoopen G.M."/>
            <person name="Coulibaly K."/>
            <person name="Kebe B.I."/>
            <person name="Melnick R.L."/>
            <person name="Guiltinan M.J."/>
            <person name="Tyler B.M."/>
            <person name="Meinhardt L.W."/>
            <person name="Bailey B.A."/>
        </authorList>
    </citation>
    <scope>NUCLEOTIDE SEQUENCE [LARGE SCALE GENOMIC DNA]</scope>
    <source>
        <strain evidence="2">sbr112.9</strain>
    </source>
</reference>
<organism evidence="1 2">
    <name type="scientific">Phytophthora palmivora</name>
    <dbReference type="NCBI Taxonomy" id="4796"/>
    <lineage>
        <taxon>Eukaryota</taxon>
        <taxon>Sar</taxon>
        <taxon>Stramenopiles</taxon>
        <taxon>Oomycota</taxon>
        <taxon>Peronosporomycetes</taxon>
        <taxon>Peronosporales</taxon>
        <taxon>Peronosporaceae</taxon>
        <taxon>Phytophthora</taxon>
    </lineage>
</organism>
<protein>
    <submittedName>
        <fullName evidence="1">Uncharacterized protein</fullName>
    </submittedName>
</protein>
<comment type="caution">
    <text evidence="1">The sequence shown here is derived from an EMBL/GenBank/DDBJ whole genome shotgun (WGS) entry which is preliminary data.</text>
</comment>
<sequence length="102" mass="11646">MLTFVLNPLTVEEVRKLIDSTENDRRTTETAVRLAVDETSKNEANLRLKASKVRARIASSTQLGKFAVYYYRRLIGDDYGTVRDDLMSWIADSGKMSRKNTL</sequence>
<proteinExistence type="predicted"/>
<dbReference type="EMBL" id="NCKW01003395">
    <property type="protein sequence ID" value="POM76763.1"/>
    <property type="molecule type" value="Genomic_DNA"/>
</dbReference>
<dbReference type="AlphaFoldDB" id="A0A2P4YG36"/>
<dbReference type="Proteomes" id="UP000237271">
    <property type="component" value="Unassembled WGS sequence"/>
</dbReference>
<evidence type="ECO:0000313" key="1">
    <source>
        <dbReference type="EMBL" id="POM76763.1"/>
    </source>
</evidence>
<keyword evidence="2" id="KW-1185">Reference proteome</keyword>
<accession>A0A2P4YG36</accession>